<evidence type="ECO:0000256" key="9">
    <source>
        <dbReference type="HAMAP-Rule" id="MF_00772"/>
    </source>
</evidence>
<evidence type="ECO:0000313" key="12">
    <source>
        <dbReference type="Proteomes" id="UP000032232"/>
    </source>
</evidence>
<dbReference type="PANTHER" id="PTHR10815:SF5">
    <property type="entry name" value="METHYLATED-DNA--PROTEIN-CYSTEINE METHYLTRANSFERASE"/>
    <property type="match status" value="1"/>
</dbReference>
<dbReference type="FunFam" id="1.10.10.10:FF:000214">
    <property type="entry name" value="Methylated-DNA--protein-cysteine methyltransferase"/>
    <property type="match status" value="1"/>
</dbReference>
<keyword evidence="12" id="KW-1185">Reference proteome</keyword>
<dbReference type="InterPro" id="IPR036217">
    <property type="entry name" value="MethylDNA_cys_MeTrfase_DNAb"/>
</dbReference>
<dbReference type="OrthoDB" id="9802228at2"/>
<keyword evidence="7 9" id="KW-0234">DNA repair</keyword>
<dbReference type="HAMAP" id="MF_00772">
    <property type="entry name" value="OGT"/>
    <property type="match status" value="1"/>
</dbReference>
<keyword evidence="3 9" id="KW-0963">Cytoplasm</keyword>
<sequence length="161" mass="17332">MITFAPIETVIGPVLIAGRDGEITHLRLPGDDGPPRADADWLEAPAIWKDAEDRVHAILAGSDRDVPPLAPEGSQFQLRIWKALRAIPRGETRSYAQIARAVGRPGGTQAVGQANGRNPIPLLIPCHRVIAADGSLGGFSGSLTIKRRLLEMEGAWQPRLI</sequence>
<evidence type="ECO:0000256" key="8">
    <source>
        <dbReference type="ARBA" id="ARBA00049348"/>
    </source>
</evidence>
<dbReference type="EMBL" id="JYFE01000074">
    <property type="protein sequence ID" value="KIT14564.1"/>
    <property type="molecule type" value="Genomic_DNA"/>
</dbReference>
<comment type="catalytic activity">
    <reaction evidence="8 9">
        <text>a 6-O-methyl-2'-deoxyguanosine in DNA + L-cysteinyl-[protein] = S-methyl-L-cysteinyl-[protein] + a 2'-deoxyguanosine in DNA</text>
        <dbReference type="Rhea" id="RHEA:24000"/>
        <dbReference type="Rhea" id="RHEA-COMP:10131"/>
        <dbReference type="Rhea" id="RHEA-COMP:10132"/>
        <dbReference type="Rhea" id="RHEA-COMP:11367"/>
        <dbReference type="Rhea" id="RHEA-COMP:11368"/>
        <dbReference type="ChEBI" id="CHEBI:29950"/>
        <dbReference type="ChEBI" id="CHEBI:82612"/>
        <dbReference type="ChEBI" id="CHEBI:85445"/>
        <dbReference type="ChEBI" id="CHEBI:85448"/>
        <dbReference type="EC" id="2.1.1.63"/>
    </reaction>
</comment>
<evidence type="ECO:0000256" key="7">
    <source>
        <dbReference type="ARBA" id="ARBA00023204"/>
    </source>
</evidence>
<evidence type="ECO:0000256" key="2">
    <source>
        <dbReference type="ARBA" id="ARBA00008711"/>
    </source>
</evidence>
<organism evidence="11 12">
    <name type="scientific">Jannaschia aquimarina</name>
    <dbReference type="NCBI Taxonomy" id="935700"/>
    <lineage>
        <taxon>Bacteria</taxon>
        <taxon>Pseudomonadati</taxon>
        <taxon>Pseudomonadota</taxon>
        <taxon>Alphaproteobacteria</taxon>
        <taxon>Rhodobacterales</taxon>
        <taxon>Roseobacteraceae</taxon>
        <taxon>Jannaschia</taxon>
    </lineage>
</organism>
<gene>
    <name evidence="11" type="primary">ogt</name>
    <name evidence="11" type="ORF">jaqu_38540</name>
</gene>
<dbReference type="SUPFAM" id="SSF53155">
    <property type="entry name" value="Methylated DNA-protein cysteine methyltransferase domain"/>
    <property type="match status" value="1"/>
</dbReference>
<dbReference type="InterPro" id="IPR036631">
    <property type="entry name" value="MGMT_N_sf"/>
</dbReference>
<dbReference type="Proteomes" id="UP000032232">
    <property type="component" value="Unassembled WGS sequence"/>
</dbReference>
<comment type="function">
    <text evidence="9">Involved in the cellular defense against the biological effects of O6-methylguanine (O6-MeG) and O4-methylthymine (O4-MeT) in DNA. Repairs the methylated nucleobase in DNA by stoichiometrically transferring the methyl group to a cysteine residue in the enzyme. This is a suicide reaction: the enzyme is irreversibly inactivated.</text>
</comment>
<dbReference type="InterPro" id="IPR001497">
    <property type="entry name" value="MethylDNA_cys_MeTrfase_AS"/>
</dbReference>
<comment type="caution">
    <text evidence="11">The sequence shown here is derived from an EMBL/GenBank/DDBJ whole genome shotgun (WGS) entry which is preliminary data.</text>
</comment>
<evidence type="ECO:0000313" key="11">
    <source>
        <dbReference type="EMBL" id="KIT14564.1"/>
    </source>
</evidence>
<reference evidence="11 12" key="1">
    <citation type="submission" date="2015-02" db="EMBL/GenBank/DDBJ databases">
        <title>Genome Sequence of Jannaschia aquimarina DSM28248, a member of the Roseobacter clade.</title>
        <authorList>
            <person name="Voget S."/>
            <person name="Daniel R."/>
        </authorList>
    </citation>
    <scope>NUCLEOTIDE SEQUENCE [LARGE SCALE GENOMIC DNA]</scope>
    <source>
        <strain evidence="11 12">GSW-M26</strain>
    </source>
</reference>
<comment type="miscellaneous">
    <text evidence="9">This enzyme catalyzes only one turnover and therefore is not strictly catalytic. According to one definition, an enzyme is a biocatalyst that acts repeatedly and over many reaction cycles.</text>
</comment>
<dbReference type="NCBIfam" id="TIGR00589">
    <property type="entry name" value="ogt"/>
    <property type="match status" value="1"/>
</dbReference>
<dbReference type="Gene3D" id="1.10.10.10">
    <property type="entry name" value="Winged helix-like DNA-binding domain superfamily/Winged helix DNA-binding domain"/>
    <property type="match status" value="1"/>
</dbReference>
<evidence type="ECO:0000259" key="10">
    <source>
        <dbReference type="Pfam" id="PF01035"/>
    </source>
</evidence>
<dbReference type="GO" id="GO:0032259">
    <property type="term" value="P:methylation"/>
    <property type="evidence" value="ECO:0007669"/>
    <property type="project" value="UniProtKB-KW"/>
</dbReference>
<dbReference type="STRING" id="935700.jaqu_38540"/>
<name>A0A0D1EA54_9RHOB</name>
<dbReference type="GO" id="GO:0003908">
    <property type="term" value="F:methylated-DNA-[protein]-cysteine S-methyltransferase activity"/>
    <property type="evidence" value="ECO:0007669"/>
    <property type="project" value="UniProtKB-UniRule"/>
</dbReference>
<keyword evidence="4 9" id="KW-0489">Methyltransferase</keyword>
<evidence type="ECO:0000256" key="5">
    <source>
        <dbReference type="ARBA" id="ARBA00022679"/>
    </source>
</evidence>
<dbReference type="InterPro" id="IPR014048">
    <property type="entry name" value="MethylDNA_cys_MeTrfase_DNA-bd"/>
</dbReference>
<dbReference type="InterPro" id="IPR036388">
    <property type="entry name" value="WH-like_DNA-bd_sf"/>
</dbReference>
<keyword evidence="5 9" id="KW-0808">Transferase</keyword>
<dbReference type="CDD" id="cd06445">
    <property type="entry name" value="ATase"/>
    <property type="match status" value="1"/>
</dbReference>
<keyword evidence="6 9" id="KW-0227">DNA damage</keyword>
<dbReference type="AlphaFoldDB" id="A0A0D1EA54"/>
<dbReference type="Pfam" id="PF01035">
    <property type="entry name" value="DNA_binding_1"/>
    <property type="match status" value="1"/>
</dbReference>
<dbReference type="GO" id="GO:0006307">
    <property type="term" value="P:DNA alkylation repair"/>
    <property type="evidence" value="ECO:0007669"/>
    <property type="project" value="UniProtKB-UniRule"/>
</dbReference>
<proteinExistence type="inferred from homology"/>
<dbReference type="PROSITE" id="PS00374">
    <property type="entry name" value="MGMT"/>
    <property type="match status" value="1"/>
</dbReference>
<dbReference type="RefSeq" id="WP_043920588.1">
    <property type="nucleotide sequence ID" value="NZ_FZPF01000012.1"/>
</dbReference>
<dbReference type="PANTHER" id="PTHR10815">
    <property type="entry name" value="METHYLATED-DNA--PROTEIN-CYSTEINE METHYLTRANSFERASE"/>
    <property type="match status" value="1"/>
</dbReference>
<evidence type="ECO:0000256" key="1">
    <source>
        <dbReference type="ARBA" id="ARBA00001286"/>
    </source>
</evidence>
<dbReference type="EC" id="2.1.1.63" evidence="9"/>
<dbReference type="InterPro" id="IPR023546">
    <property type="entry name" value="MGMT"/>
</dbReference>
<comment type="similarity">
    <text evidence="2 9">Belongs to the MGMT family.</text>
</comment>
<evidence type="ECO:0000256" key="6">
    <source>
        <dbReference type="ARBA" id="ARBA00022763"/>
    </source>
</evidence>
<evidence type="ECO:0000256" key="3">
    <source>
        <dbReference type="ARBA" id="ARBA00022490"/>
    </source>
</evidence>
<evidence type="ECO:0000256" key="4">
    <source>
        <dbReference type="ARBA" id="ARBA00022603"/>
    </source>
</evidence>
<comment type="catalytic activity">
    <reaction evidence="1 9">
        <text>a 4-O-methyl-thymidine in DNA + L-cysteinyl-[protein] = a thymidine in DNA + S-methyl-L-cysteinyl-[protein]</text>
        <dbReference type="Rhea" id="RHEA:53428"/>
        <dbReference type="Rhea" id="RHEA-COMP:10131"/>
        <dbReference type="Rhea" id="RHEA-COMP:10132"/>
        <dbReference type="Rhea" id="RHEA-COMP:13555"/>
        <dbReference type="Rhea" id="RHEA-COMP:13556"/>
        <dbReference type="ChEBI" id="CHEBI:29950"/>
        <dbReference type="ChEBI" id="CHEBI:82612"/>
        <dbReference type="ChEBI" id="CHEBI:137386"/>
        <dbReference type="ChEBI" id="CHEBI:137387"/>
        <dbReference type="EC" id="2.1.1.63"/>
    </reaction>
</comment>
<dbReference type="GO" id="GO:0005737">
    <property type="term" value="C:cytoplasm"/>
    <property type="evidence" value="ECO:0007669"/>
    <property type="project" value="UniProtKB-SubCell"/>
</dbReference>
<dbReference type="SUPFAM" id="SSF46767">
    <property type="entry name" value="Methylated DNA-protein cysteine methyltransferase, C-terminal domain"/>
    <property type="match status" value="1"/>
</dbReference>
<protein>
    <recommendedName>
        <fullName evidence="9">Methylated-DNA--protein-cysteine methyltransferase</fullName>
        <ecNumber evidence="9">2.1.1.63</ecNumber>
    </recommendedName>
    <alternativeName>
        <fullName evidence="9">6-O-methylguanine-DNA methyltransferase</fullName>
        <shortName evidence="9">MGMT</shortName>
    </alternativeName>
    <alternativeName>
        <fullName evidence="9">O-6-methylguanine-DNA-alkyltransferase</fullName>
    </alternativeName>
</protein>
<accession>A0A0D1EA54</accession>
<feature type="active site" description="Nucleophile; methyl group acceptor" evidence="9">
    <location>
        <position position="126"/>
    </location>
</feature>
<feature type="domain" description="Methylated-DNA-[protein]-cysteine S-methyltransferase DNA binding" evidence="10">
    <location>
        <begin position="75"/>
        <end position="155"/>
    </location>
</feature>
<comment type="subcellular location">
    <subcellularLocation>
        <location evidence="9">Cytoplasm</location>
    </subcellularLocation>
</comment>
<dbReference type="PATRIC" id="fig|935700.4.peg.3971"/>